<dbReference type="InterPro" id="IPR008948">
    <property type="entry name" value="L-Aspartase-like"/>
</dbReference>
<evidence type="ECO:0000313" key="3">
    <source>
        <dbReference type="EMBL" id="QBD77194.1"/>
    </source>
</evidence>
<dbReference type="InterPro" id="IPR022313">
    <property type="entry name" value="Phe/His_NH3-lyase_AS"/>
</dbReference>
<dbReference type="CDD" id="cd00332">
    <property type="entry name" value="PAL-HAL"/>
    <property type="match status" value="1"/>
</dbReference>
<gene>
    <name evidence="3" type="ORF">EPA93_14775</name>
</gene>
<dbReference type="SUPFAM" id="SSF48557">
    <property type="entry name" value="L-aspartase-like"/>
    <property type="match status" value="1"/>
</dbReference>
<organism evidence="3 4">
    <name type="scientific">Ktedonosporobacter rubrisoli</name>
    <dbReference type="NCBI Taxonomy" id="2509675"/>
    <lineage>
        <taxon>Bacteria</taxon>
        <taxon>Bacillati</taxon>
        <taxon>Chloroflexota</taxon>
        <taxon>Ktedonobacteria</taxon>
        <taxon>Ktedonobacterales</taxon>
        <taxon>Ktedonosporobacteraceae</taxon>
        <taxon>Ktedonosporobacter</taxon>
    </lineage>
</organism>
<dbReference type="KEGG" id="kbs:EPA93_14775"/>
<proteinExistence type="inferred from homology"/>
<dbReference type="GO" id="GO:0009800">
    <property type="term" value="P:cinnamic acid biosynthetic process"/>
    <property type="evidence" value="ECO:0007669"/>
    <property type="project" value="UniProtKB-ARBA"/>
</dbReference>
<dbReference type="Proteomes" id="UP000290365">
    <property type="component" value="Chromosome"/>
</dbReference>
<comment type="similarity">
    <text evidence="1">Belongs to the PAL/histidase family.</text>
</comment>
<dbReference type="FunFam" id="1.10.275.10:FF:000005">
    <property type="entry name" value="Histidine ammonia-lyase"/>
    <property type="match status" value="1"/>
</dbReference>
<dbReference type="GO" id="GO:0009072">
    <property type="term" value="P:aromatic amino acid metabolic process"/>
    <property type="evidence" value="ECO:0007669"/>
    <property type="project" value="UniProtKB-ARBA"/>
</dbReference>
<dbReference type="OrthoDB" id="9806955at2"/>
<evidence type="ECO:0000256" key="2">
    <source>
        <dbReference type="ARBA" id="ARBA00023239"/>
    </source>
</evidence>
<dbReference type="GO" id="GO:0045548">
    <property type="term" value="F:phenylalanine ammonia-lyase activity"/>
    <property type="evidence" value="ECO:0007669"/>
    <property type="project" value="UniProtKB-ARBA"/>
</dbReference>
<keyword evidence="4" id="KW-1185">Reference proteome</keyword>
<dbReference type="PANTHER" id="PTHR10362">
    <property type="entry name" value="HISTIDINE AMMONIA-LYASE"/>
    <property type="match status" value="1"/>
</dbReference>
<dbReference type="Gene3D" id="1.20.200.10">
    <property type="entry name" value="Fumarase/aspartase (Central domain)"/>
    <property type="match status" value="1"/>
</dbReference>
<protein>
    <submittedName>
        <fullName evidence="3">Aromatic amino acid lyase</fullName>
    </submittedName>
</protein>
<evidence type="ECO:0000313" key="4">
    <source>
        <dbReference type="Proteomes" id="UP000290365"/>
    </source>
</evidence>
<dbReference type="InterPro" id="IPR001106">
    <property type="entry name" value="Aromatic_Lyase"/>
</dbReference>
<dbReference type="GO" id="GO:0051289">
    <property type="term" value="P:protein homotetramerization"/>
    <property type="evidence" value="ECO:0007669"/>
    <property type="project" value="UniProtKB-ARBA"/>
</dbReference>
<evidence type="ECO:0000256" key="1">
    <source>
        <dbReference type="ARBA" id="ARBA00007238"/>
    </source>
</evidence>
<keyword evidence="2 3" id="KW-0456">Lyase</keyword>
<dbReference type="Pfam" id="PF00221">
    <property type="entry name" value="Lyase_aromatic"/>
    <property type="match status" value="1"/>
</dbReference>
<name>A0A4P6JPL0_KTERU</name>
<dbReference type="PROSITE" id="PS00488">
    <property type="entry name" value="PAL_HISTIDASE"/>
    <property type="match status" value="1"/>
</dbReference>
<dbReference type="InterPro" id="IPR024083">
    <property type="entry name" value="Fumarase/histidase_N"/>
</dbReference>
<dbReference type="FunFam" id="1.20.200.10:FF:000012">
    <property type="entry name" value="Tyrosine ammonia-lyase"/>
    <property type="match status" value="1"/>
</dbReference>
<reference evidence="3 4" key="1">
    <citation type="submission" date="2019-01" db="EMBL/GenBank/DDBJ databases">
        <title>Ktedonosporobacter rubrisoli SCAWS-G2.</title>
        <authorList>
            <person name="Huang Y."/>
            <person name="Yan B."/>
        </authorList>
    </citation>
    <scope>NUCLEOTIDE SEQUENCE [LARGE SCALE GENOMIC DNA]</scope>
    <source>
        <strain evidence="3 4">SCAWS-G2</strain>
    </source>
</reference>
<dbReference type="Gene3D" id="1.10.275.10">
    <property type="entry name" value="Fumarase/aspartase (N-terminal domain)"/>
    <property type="match status" value="1"/>
</dbReference>
<sequence length="546" mass="59871">MQVKYSKKVKEMPELTSVQLDGKTLTIRDVVRIARNTQDSICTLSHEACQRIEASYALKQQFLQTKQPMYGITTGFGDSGRRQISARKAAQLQSNLIRFLLCGTGPLVPPEVTRATMLIRVNCLARGNSAIRKEVINRLLYFLGQDILPLIPACGSVGASGDLVPLSYLAAMVIGEGNVCEQGTLKEIAEVLKAHKLEPLTLEAKEGLALVNGTSFMSGFACLTSYDVGELAFIADVSTAMACEALCCSRGHFEAFIHAQKPHQGQIKSAANIARLLEDSCLAQSDQQILASYEELAQREYQELGQMQQSKYSLRCAPHIIGVLYDTLSWVEAWIETEINSSNDNPLFDVETQAIHHGGNFYGGHIAQAMDALKIAVANIADLLDRQLELVVDEKFNNGLTPNLIPFLREDAEEAGLYHGFKGMQLTCSALTAEALKLAGPASIFSRSTEAHNQDKVSMGSIAARDAYTMVELVQHVAAIHLLALCQAVDLRGRERMSTLTRAVYEAIRQTVPFVGSDRRMDDDIEKVVTLIRSSTLRQAIETTMG</sequence>
<dbReference type="AlphaFoldDB" id="A0A4P6JPL0"/>
<dbReference type="EMBL" id="CP035758">
    <property type="protein sequence ID" value="QBD77194.1"/>
    <property type="molecule type" value="Genomic_DNA"/>
</dbReference>
<accession>A0A4P6JPL0</accession>